<keyword evidence="2" id="KW-0812">Transmembrane</keyword>
<dbReference type="InterPro" id="IPR027381">
    <property type="entry name" value="LytR/CpsA/Psr_C"/>
</dbReference>
<dbReference type="EMBL" id="JAAIIH010000014">
    <property type="protein sequence ID" value="NMN01025.1"/>
    <property type="molecule type" value="Genomic_DNA"/>
</dbReference>
<keyword evidence="5" id="KW-1185">Reference proteome</keyword>
<feature type="transmembrane region" description="Helical" evidence="2">
    <location>
        <begin position="23"/>
        <end position="47"/>
    </location>
</feature>
<dbReference type="RefSeq" id="WP_169276106.1">
    <property type="nucleotide sequence ID" value="NZ_JAAIIH010000014.1"/>
</dbReference>
<dbReference type="Proteomes" id="UP000588277">
    <property type="component" value="Unassembled WGS sequence"/>
</dbReference>
<feature type="compositionally biased region" description="Low complexity" evidence="1">
    <location>
        <begin position="225"/>
        <end position="236"/>
    </location>
</feature>
<proteinExistence type="predicted"/>
<dbReference type="Pfam" id="PF13399">
    <property type="entry name" value="LytR_C"/>
    <property type="match status" value="1"/>
</dbReference>
<feature type="region of interest" description="Disordered" evidence="1">
    <location>
        <begin position="208"/>
        <end position="236"/>
    </location>
</feature>
<evidence type="ECO:0000313" key="4">
    <source>
        <dbReference type="EMBL" id="NMN01025.1"/>
    </source>
</evidence>
<gene>
    <name evidence="4" type="ORF">G1C96_1607</name>
</gene>
<evidence type="ECO:0000259" key="3">
    <source>
        <dbReference type="Pfam" id="PF13399"/>
    </source>
</evidence>
<protein>
    <submittedName>
        <fullName evidence="4">LytR cell envelope-related transcriptional attenuator</fullName>
    </submittedName>
</protein>
<keyword evidence="2" id="KW-1133">Transmembrane helix</keyword>
<reference evidence="4 5" key="1">
    <citation type="submission" date="2020-02" db="EMBL/GenBank/DDBJ databases">
        <title>Characterization of phylogenetic diversity of novel bifidobacterial species isolated in Czech ZOOs.</title>
        <authorList>
            <person name="Lugli G.A."/>
            <person name="Vera N.B."/>
            <person name="Ventura M."/>
        </authorList>
    </citation>
    <scope>NUCLEOTIDE SEQUENCE [LARGE SCALE GENOMIC DNA]</scope>
    <source>
        <strain evidence="4 5">DSM 109958</strain>
    </source>
</reference>
<feature type="domain" description="LytR/CpsA/Psr regulator C-terminal" evidence="3">
    <location>
        <begin position="85"/>
        <end position="174"/>
    </location>
</feature>
<sequence>MTIPQGYDEREARRTFVRNRQKLVFSIAITTLVVATVLSLLTFYGVIGWSKRNVKSLPNYGVTAPCLPAQYNGADYDGTRIDASQISVRVLNGTNQRGLAGAVRDELKIRKYNTATVDNLGRSIERTTIYFGKDAIPEAYTLGSLFTDAILQMDARGNDGSGNKSIDVVIGSTFKNLKDRDDPSTTADSKLANIEGCVAADQMTDVPATLELTKASDEQSGDGDAASTAQPSSSAQ</sequence>
<name>A0A7Y0F2V0_9BIFI</name>
<organism evidence="4 5">
    <name type="scientific">Bifidobacterium moraviense</name>
    <dbReference type="NCBI Taxonomy" id="2675323"/>
    <lineage>
        <taxon>Bacteria</taxon>
        <taxon>Bacillati</taxon>
        <taxon>Actinomycetota</taxon>
        <taxon>Actinomycetes</taxon>
        <taxon>Bifidobacteriales</taxon>
        <taxon>Bifidobacteriaceae</taxon>
        <taxon>Bifidobacterium</taxon>
    </lineage>
</organism>
<evidence type="ECO:0000313" key="5">
    <source>
        <dbReference type="Proteomes" id="UP000588277"/>
    </source>
</evidence>
<evidence type="ECO:0000256" key="1">
    <source>
        <dbReference type="SAM" id="MobiDB-lite"/>
    </source>
</evidence>
<comment type="caution">
    <text evidence="4">The sequence shown here is derived from an EMBL/GenBank/DDBJ whole genome shotgun (WGS) entry which is preliminary data.</text>
</comment>
<accession>A0A7Y0F2V0</accession>
<dbReference type="Gene3D" id="3.30.70.2390">
    <property type="match status" value="1"/>
</dbReference>
<evidence type="ECO:0000256" key="2">
    <source>
        <dbReference type="SAM" id="Phobius"/>
    </source>
</evidence>
<dbReference type="AlphaFoldDB" id="A0A7Y0F2V0"/>
<keyword evidence="2" id="KW-0472">Membrane</keyword>